<name>A0A0G4F634_VITBC</name>
<gene>
    <name evidence="3" type="ORF">Vbra_3032</name>
</gene>
<dbReference type="AlphaFoldDB" id="A0A0G4F634"/>
<proteinExistence type="predicted"/>
<organism evidence="3 4">
    <name type="scientific">Vitrella brassicaformis (strain CCMP3155)</name>
    <dbReference type="NCBI Taxonomy" id="1169540"/>
    <lineage>
        <taxon>Eukaryota</taxon>
        <taxon>Sar</taxon>
        <taxon>Alveolata</taxon>
        <taxon>Colpodellida</taxon>
        <taxon>Vitrellaceae</taxon>
        <taxon>Vitrella</taxon>
    </lineage>
</organism>
<feature type="signal peptide" evidence="2">
    <location>
        <begin position="1"/>
        <end position="23"/>
    </location>
</feature>
<dbReference type="PROSITE" id="PS51257">
    <property type="entry name" value="PROKAR_LIPOPROTEIN"/>
    <property type="match status" value="1"/>
</dbReference>
<evidence type="ECO:0000256" key="2">
    <source>
        <dbReference type="SAM" id="SignalP"/>
    </source>
</evidence>
<evidence type="ECO:0000256" key="1">
    <source>
        <dbReference type="SAM" id="MobiDB-lite"/>
    </source>
</evidence>
<keyword evidence="2" id="KW-0732">Signal</keyword>
<dbReference type="InParanoid" id="A0A0G4F634"/>
<accession>A0A0G4F634</accession>
<dbReference type="Proteomes" id="UP000041254">
    <property type="component" value="Unassembled WGS sequence"/>
</dbReference>
<feature type="region of interest" description="Disordered" evidence="1">
    <location>
        <begin position="199"/>
        <end position="328"/>
    </location>
</feature>
<protein>
    <submittedName>
        <fullName evidence="3">Uncharacterized protein</fullName>
    </submittedName>
</protein>
<feature type="compositionally biased region" description="Pro residues" evidence="1">
    <location>
        <begin position="281"/>
        <end position="296"/>
    </location>
</feature>
<reference evidence="3 4" key="1">
    <citation type="submission" date="2014-11" db="EMBL/GenBank/DDBJ databases">
        <authorList>
            <person name="Zhu J."/>
            <person name="Qi W."/>
            <person name="Song R."/>
        </authorList>
    </citation>
    <scope>NUCLEOTIDE SEQUENCE [LARGE SCALE GENOMIC DNA]</scope>
</reference>
<sequence length="328" mass="35130">MKPLVCLAIGALAAACLPSFSLGSSLIETGKWNCHGSGYTEKTPDYKRERGSGLGELCKKTGRKVRAKEWGTWKEEECYKGLECRKWSKRIPNSEPCGNHHFCVCCMSVSAAAVPHKKGPLGDEYAQIVRTTAPEPVSDTSEKEAAKAPKSTVEHDEVGWAEKVGTDPVTGKAILEVPEQVAPEAPADTEGDYAEIGGMIDPTTGKVVPIPKTTQQEPAPVKEEDLLYGPHAELDFSGDQVKEPAAQPVKAEGPHEEAESESPYQNVDLKGEVLTHKAPKPAVPPKPTPTPKPTPAPRSTSATKPTFDANKDLPGPPVPERSTSLGQE</sequence>
<feature type="chain" id="PRO_5005188133" evidence="2">
    <location>
        <begin position="24"/>
        <end position="328"/>
    </location>
</feature>
<feature type="compositionally biased region" description="Low complexity" evidence="1">
    <location>
        <begin position="297"/>
        <end position="306"/>
    </location>
</feature>
<evidence type="ECO:0000313" key="3">
    <source>
        <dbReference type="EMBL" id="CEM07842.1"/>
    </source>
</evidence>
<feature type="region of interest" description="Disordered" evidence="1">
    <location>
        <begin position="133"/>
        <end position="155"/>
    </location>
</feature>
<dbReference type="EMBL" id="CDMY01000379">
    <property type="protein sequence ID" value="CEM07842.1"/>
    <property type="molecule type" value="Genomic_DNA"/>
</dbReference>
<evidence type="ECO:0000313" key="4">
    <source>
        <dbReference type="Proteomes" id="UP000041254"/>
    </source>
</evidence>
<keyword evidence="4" id="KW-1185">Reference proteome</keyword>
<feature type="compositionally biased region" description="Basic and acidic residues" evidence="1">
    <location>
        <begin position="140"/>
        <end position="155"/>
    </location>
</feature>
<dbReference type="VEuPathDB" id="CryptoDB:Vbra_3032"/>